<keyword evidence="1" id="KW-0472">Membrane</keyword>
<evidence type="ECO:0000256" key="1">
    <source>
        <dbReference type="SAM" id="Phobius"/>
    </source>
</evidence>
<evidence type="ECO:0000313" key="3">
    <source>
        <dbReference type="Proteomes" id="UP001239445"/>
    </source>
</evidence>
<accession>A0AAJ0BN28</accession>
<keyword evidence="1" id="KW-1133">Transmembrane helix</keyword>
<name>A0AAJ0BN28_9PEZI</name>
<proteinExistence type="predicted"/>
<reference evidence="2" key="1">
    <citation type="submission" date="2023-06" db="EMBL/GenBank/DDBJ databases">
        <title>Genome-scale phylogeny and comparative genomics of the fungal order Sordariales.</title>
        <authorList>
            <consortium name="Lawrence Berkeley National Laboratory"/>
            <person name="Hensen N."/>
            <person name="Bonometti L."/>
            <person name="Westerberg I."/>
            <person name="Brannstrom I.O."/>
            <person name="Guillou S."/>
            <person name="Cros-Aarteil S."/>
            <person name="Calhoun S."/>
            <person name="Haridas S."/>
            <person name="Kuo A."/>
            <person name="Mondo S."/>
            <person name="Pangilinan J."/>
            <person name="Riley R."/>
            <person name="Labutti K."/>
            <person name="Andreopoulos B."/>
            <person name="Lipzen A."/>
            <person name="Chen C."/>
            <person name="Yanf M."/>
            <person name="Daum C."/>
            <person name="Ng V."/>
            <person name="Clum A."/>
            <person name="Steindorff A."/>
            <person name="Ohm R."/>
            <person name="Martin F."/>
            <person name="Silar P."/>
            <person name="Natvig D."/>
            <person name="Lalanne C."/>
            <person name="Gautier V."/>
            <person name="Ament-Velasquez S.L."/>
            <person name="Kruys A."/>
            <person name="Hutchinson M.I."/>
            <person name="Powell A.J."/>
            <person name="Barry K."/>
            <person name="Miller A.N."/>
            <person name="Grigoriev I.V."/>
            <person name="Debuchy R."/>
            <person name="Gladieux P."/>
            <person name="Thoren M.H."/>
            <person name="Johannesson H."/>
        </authorList>
    </citation>
    <scope>NUCLEOTIDE SEQUENCE</scope>
    <source>
        <strain evidence="2">PSN4</strain>
    </source>
</reference>
<dbReference type="Proteomes" id="UP001239445">
    <property type="component" value="Unassembled WGS sequence"/>
</dbReference>
<comment type="caution">
    <text evidence="2">The sequence shown here is derived from an EMBL/GenBank/DDBJ whole genome shotgun (WGS) entry which is preliminary data.</text>
</comment>
<sequence length="76" mass="8319">MNLLLQLCGLTPLKHLDQLVVKMLALLILLVVGALALAGPVPQTVSLVKRFPDLSPKYPLMFQVPLPIPPVKQPKM</sequence>
<dbReference type="EMBL" id="MU839827">
    <property type="protein sequence ID" value="KAK1761333.1"/>
    <property type="molecule type" value="Genomic_DNA"/>
</dbReference>
<keyword evidence="1" id="KW-0812">Transmembrane</keyword>
<dbReference type="AlphaFoldDB" id="A0AAJ0BN28"/>
<gene>
    <name evidence="2" type="ORF">QBC47DRAFT_369725</name>
</gene>
<evidence type="ECO:0000313" key="2">
    <source>
        <dbReference type="EMBL" id="KAK1761333.1"/>
    </source>
</evidence>
<feature type="transmembrane region" description="Helical" evidence="1">
    <location>
        <begin position="20"/>
        <end position="41"/>
    </location>
</feature>
<organism evidence="2 3">
    <name type="scientific">Echria macrotheca</name>
    <dbReference type="NCBI Taxonomy" id="438768"/>
    <lineage>
        <taxon>Eukaryota</taxon>
        <taxon>Fungi</taxon>
        <taxon>Dikarya</taxon>
        <taxon>Ascomycota</taxon>
        <taxon>Pezizomycotina</taxon>
        <taxon>Sordariomycetes</taxon>
        <taxon>Sordariomycetidae</taxon>
        <taxon>Sordariales</taxon>
        <taxon>Schizotheciaceae</taxon>
        <taxon>Echria</taxon>
    </lineage>
</organism>
<protein>
    <submittedName>
        <fullName evidence="2">Uncharacterized protein</fullName>
    </submittedName>
</protein>
<keyword evidence="3" id="KW-1185">Reference proteome</keyword>